<reference evidence="1 2" key="1">
    <citation type="submission" date="2021-01" db="EMBL/GenBank/DDBJ databases">
        <title>011410 draft genome.</title>
        <authorList>
            <person name="Lang L."/>
        </authorList>
    </citation>
    <scope>NUCLEOTIDE SEQUENCE [LARGE SCALE GENOMIC DNA]</scope>
    <source>
        <strain evidence="1 2">KCTC 42845</strain>
    </source>
</reference>
<keyword evidence="2" id="KW-1185">Reference proteome</keyword>
<dbReference type="Proteomes" id="UP000644749">
    <property type="component" value="Unassembled WGS sequence"/>
</dbReference>
<evidence type="ECO:0000313" key="1">
    <source>
        <dbReference type="EMBL" id="MBL3673807.1"/>
    </source>
</evidence>
<dbReference type="EMBL" id="JAESHT010000007">
    <property type="protein sequence ID" value="MBL3673807.1"/>
    <property type="molecule type" value="Genomic_DNA"/>
</dbReference>
<comment type="caution">
    <text evidence="1">The sequence shown here is derived from an EMBL/GenBank/DDBJ whole genome shotgun (WGS) entry which is preliminary data.</text>
</comment>
<accession>A0ABS1S819</accession>
<sequence>MADHRNDISALSWARVVERWSPMQTGIEVSLSLQSFQSFRDPAAPARPEVVEDA</sequence>
<dbReference type="RefSeq" id="WP_377706038.1">
    <property type="nucleotide sequence ID" value="NZ_JBHSUR010000003.1"/>
</dbReference>
<evidence type="ECO:0000313" key="2">
    <source>
        <dbReference type="Proteomes" id="UP000644749"/>
    </source>
</evidence>
<organism evidence="1 2">
    <name type="scientific">Paracoccus aerius</name>
    <dbReference type="NCBI Taxonomy" id="1915382"/>
    <lineage>
        <taxon>Bacteria</taxon>
        <taxon>Pseudomonadati</taxon>
        <taxon>Pseudomonadota</taxon>
        <taxon>Alphaproteobacteria</taxon>
        <taxon>Rhodobacterales</taxon>
        <taxon>Paracoccaceae</taxon>
        <taxon>Paracoccus</taxon>
    </lineage>
</organism>
<name>A0ABS1S819_9RHOB</name>
<gene>
    <name evidence="1" type="ORF">JL111_09940</name>
</gene>
<proteinExistence type="predicted"/>
<protein>
    <submittedName>
        <fullName evidence="1">Uncharacterized protein</fullName>
    </submittedName>
</protein>